<dbReference type="RefSeq" id="WP_141952728.1">
    <property type="nucleotide sequence ID" value="NZ_VFOZ01000001.1"/>
</dbReference>
<evidence type="ECO:0000256" key="5">
    <source>
        <dbReference type="SAM" id="MobiDB-lite"/>
    </source>
</evidence>
<feature type="transmembrane region" description="Helical" evidence="6">
    <location>
        <begin position="159"/>
        <end position="179"/>
    </location>
</feature>
<comment type="subcellular location">
    <subcellularLocation>
        <location evidence="1">Membrane</location>
        <topology evidence="1">Multi-pass membrane protein</topology>
    </subcellularLocation>
</comment>
<evidence type="ECO:0000256" key="2">
    <source>
        <dbReference type="ARBA" id="ARBA00022692"/>
    </source>
</evidence>
<feature type="compositionally biased region" description="Low complexity" evidence="5">
    <location>
        <begin position="45"/>
        <end position="54"/>
    </location>
</feature>
<keyword evidence="4 6" id="KW-0472">Membrane</keyword>
<feature type="transmembrane region" description="Helical" evidence="6">
    <location>
        <begin position="131"/>
        <end position="153"/>
    </location>
</feature>
<accession>A0A543CD85</accession>
<sequence>MTYGQPGGGRSGRPYGPPPGQPDGRPGYGQGAQQPPQSPPPQYYAPPQHHAPPGHGRRPRGGQPEQPYPYAAVTVQDRRRRVRAPAGGPVVDEDERWAVPAYVGMFVSGFVAPAIVLVAKGRTSPFARFHAVQALNLFVAVFACTFTALLLAYFKGVAWIPLVLLALAAGSYVVTRAAIGANRCEWYRLPAIVAWPIFR</sequence>
<reference evidence="7 8" key="1">
    <citation type="submission" date="2019-06" db="EMBL/GenBank/DDBJ databases">
        <title>Sequencing the genomes of 1000 actinobacteria strains.</title>
        <authorList>
            <person name="Klenk H.-P."/>
        </authorList>
    </citation>
    <scope>NUCLEOTIDE SEQUENCE [LARGE SCALE GENOMIC DNA]</scope>
    <source>
        <strain evidence="7 8">DSM 102200</strain>
    </source>
</reference>
<evidence type="ECO:0000256" key="4">
    <source>
        <dbReference type="ARBA" id="ARBA00023136"/>
    </source>
</evidence>
<evidence type="ECO:0000256" key="6">
    <source>
        <dbReference type="SAM" id="Phobius"/>
    </source>
</evidence>
<feature type="compositionally biased region" description="Gly residues" evidence="5">
    <location>
        <begin position="1"/>
        <end position="11"/>
    </location>
</feature>
<organism evidence="7 8">
    <name type="scientific">Actinoallomurus bryophytorum</name>
    <dbReference type="NCBI Taxonomy" id="1490222"/>
    <lineage>
        <taxon>Bacteria</taxon>
        <taxon>Bacillati</taxon>
        <taxon>Actinomycetota</taxon>
        <taxon>Actinomycetes</taxon>
        <taxon>Streptosporangiales</taxon>
        <taxon>Thermomonosporaceae</taxon>
        <taxon>Actinoallomurus</taxon>
    </lineage>
</organism>
<dbReference type="OrthoDB" id="9808930at2"/>
<evidence type="ECO:0000313" key="8">
    <source>
        <dbReference type="Proteomes" id="UP000316096"/>
    </source>
</evidence>
<protein>
    <submittedName>
        <fullName evidence="7">Putative membrane protein</fullName>
    </submittedName>
</protein>
<keyword evidence="8" id="KW-1185">Reference proteome</keyword>
<feature type="transmembrane region" description="Helical" evidence="6">
    <location>
        <begin position="99"/>
        <end position="119"/>
    </location>
</feature>
<evidence type="ECO:0000256" key="3">
    <source>
        <dbReference type="ARBA" id="ARBA00022989"/>
    </source>
</evidence>
<dbReference type="EMBL" id="VFOZ01000001">
    <property type="protein sequence ID" value="TQL94970.1"/>
    <property type="molecule type" value="Genomic_DNA"/>
</dbReference>
<comment type="caution">
    <text evidence="7">The sequence shown here is derived from an EMBL/GenBank/DDBJ whole genome shotgun (WGS) entry which is preliminary data.</text>
</comment>
<evidence type="ECO:0000256" key="1">
    <source>
        <dbReference type="ARBA" id="ARBA00004141"/>
    </source>
</evidence>
<proteinExistence type="predicted"/>
<dbReference type="InterPro" id="IPR019109">
    <property type="entry name" value="MamF_MmsF"/>
</dbReference>
<keyword evidence="3 6" id="KW-1133">Transmembrane helix</keyword>
<dbReference type="Proteomes" id="UP000316096">
    <property type="component" value="Unassembled WGS sequence"/>
</dbReference>
<evidence type="ECO:0000313" key="7">
    <source>
        <dbReference type="EMBL" id="TQL94970.1"/>
    </source>
</evidence>
<dbReference type="AlphaFoldDB" id="A0A543CD85"/>
<gene>
    <name evidence="7" type="ORF">FB559_0460</name>
</gene>
<dbReference type="Pfam" id="PF09685">
    <property type="entry name" value="MamF_MmsF"/>
    <property type="match status" value="1"/>
</dbReference>
<keyword evidence="2 6" id="KW-0812">Transmembrane</keyword>
<name>A0A543CD85_9ACTN</name>
<feature type="region of interest" description="Disordered" evidence="5">
    <location>
        <begin position="1"/>
        <end position="68"/>
    </location>
</feature>